<dbReference type="SUPFAM" id="SSF53649">
    <property type="entry name" value="Alkaline phosphatase-like"/>
    <property type="match status" value="1"/>
</dbReference>
<dbReference type="OMA" id="NRTIMYL"/>
<dbReference type="InterPro" id="IPR017850">
    <property type="entry name" value="Alkaline_phosphatase_core_sf"/>
</dbReference>
<reference evidence="1" key="2">
    <citation type="journal article" date="2008" name="Genome Biol.">
        <title>Improved genome assembly and evidence-based global gene model set for the chordate Ciona intestinalis: new insight into intron and operon populations.</title>
        <authorList>
            <person name="Satou Y."/>
            <person name="Mineta K."/>
            <person name="Ogasawara M."/>
            <person name="Sasakura Y."/>
            <person name="Shoguchi E."/>
            <person name="Ueno K."/>
            <person name="Yamada L."/>
            <person name="Matsumoto J."/>
            <person name="Wasserscheid J."/>
            <person name="Dewar K."/>
            <person name="Wiley G.B."/>
            <person name="Macmil S.L."/>
            <person name="Roe B.A."/>
            <person name="Zeller R.W."/>
            <person name="Hastings K.E."/>
            <person name="Lemaire P."/>
            <person name="Lindquist E."/>
            <person name="Endo T."/>
            <person name="Hotta K."/>
            <person name="Inaba K."/>
        </authorList>
    </citation>
    <scope>NUCLEOTIDE SEQUENCE [LARGE SCALE GENOMIC DNA]</scope>
    <source>
        <strain evidence="1">wild type</strain>
    </source>
</reference>
<sequence>MASVKSNKVLSMIAVGLMWYVADARNLFVDRKEAKPHKLLLVSFDGFKWDYADRTPELEAFQYLRANGVTADYIQGPYPTQTSPSHFTIATGLYTESHGVVHNCYFNISEQQVRDTFYTTLAVNEWWDNGAEPIWITAVNQGLRSGGYMFPGSYASIGGVTATKRILETSDTPFEESDWRVRIDETMKWFNDDGLDMIALYFEQPDVYSHRYGPDSPGIANKIMPLLNRTIMYLIEKVEEAGLTDDLNIIITSDHGFTEIDKTVGREDAISLAQYVNQSFIDFQFAYSAIALVEPKPGYEEYVRDELQKGNPHMQVFLKQDLPERLHYTHNDRIPSIVIKVDPGYAAYQVILILYDAGEHGYDNNLESMRASYYSIGPSFKKNYSFSGFETVNMYPLMCHLLGLEPAPNNGSLSVLMETLVSES</sequence>
<dbReference type="EMBL" id="EAAA01002347">
    <property type="status" value="NOT_ANNOTATED_CDS"/>
    <property type="molecule type" value="Genomic_DNA"/>
</dbReference>
<proteinExistence type="predicted"/>
<dbReference type="InParanoid" id="F7AN60"/>
<accession>F7AN60</accession>
<dbReference type="Pfam" id="PF01663">
    <property type="entry name" value="Phosphodiest"/>
    <property type="match status" value="1"/>
</dbReference>
<dbReference type="PANTHER" id="PTHR10151">
    <property type="entry name" value="ECTONUCLEOTIDE PYROPHOSPHATASE/PHOSPHODIESTERASE"/>
    <property type="match status" value="1"/>
</dbReference>
<protein>
    <submittedName>
        <fullName evidence="1">Uncharacterized protein</fullName>
    </submittedName>
</protein>
<reference evidence="1" key="4">
    <citation type="submission" date="2025-09" db="UniProtKB">
        <authorList>
            <consortium name="Ensembl"/>
        </authorList>
    </citation>
    <scope>IDENTIFICATION</scope>
</reference>
<dbReference type="Ensembl" id="ENSCINT00000022928.2">
    <property type="protein sequence ID" value="ENSCINP00000022682.2"/>
    <property type="gene ID" value="ENSCING00000012036.2"/>
</dbReference>
<organism evidence="1 2">
    <name type="scientific">Ciona intestinalis</name>
    <name type="common">Transparent sea squirt</name>
    <name type="synonym">Ascidia intestinalis</name>
    <dbReference type="NCBI Taxonomy" id="7719"/>
    <lineage>
        <taxon>Eukaryota</taxon>
        <taxon>Metazoa</taxon>
        <taxon>Chordata</taxon>
        <taxon>Tunicata</taxon>
        <taxon>Ascidiacea</taxon>
        <taxon>Phlebobranchia</taxon>
        <taxon>Cionidae</taxon>
        <taxon>Ciona</taxon>
    </lineage>
</organism>
<reference evidence="2" key="1">
    <citation type="journal article" date="2002" name="Science">
        <title>The draft genome of Ciona intestinalis: insights into chordate and vertebrate origins.</title>
        <authorList>
            <person name="Dehal P."/>
            <person name="Satou Y."/>
            <person name="Campbell R.K."/>
            <person name="Chapman J."/>
            <person name="Degnan B."/>
            <person name="De Tomaso A."/>
            <person name="Davidson B."/>
            <person name="Di Gregorio A."/>
            <person name="Gelpke M."/>
            <person name="Goodstein D.M."/>
            <person name="Harafuji N."/>
            <person name="Hastings K.E."/>
            <person name="Ho I."/>
            <person name="Hotta K."/>
            <person name="Huang W."/>
            <person name="Kawashima T."/>
            <person name="Lemaire P."/>
            <person name="Martinez D."/>
            <person name="Meinertzhagen I.A."/>
            <person name="Necula S."/>
            <person name="Nonaka M."/>
            <person name="Putnam N."/>
            <person name="Rash S."/>
            <person name="Saiga H."/>
            <person name="Satake M."/>
            <person name="Terry A."/>
            <person name="Yamada L."/>
            <person name="Wang H.G."/>
            <person name="Awazu S."/>
            <person name="Azumi K."/>
            <person name="Boore J."/>
            <person name="Branno M."/>
            <person name="Chin-Bow S."/>
            <person name="DeSantis R."/>
            <person name="Doyle S."/>
            <person name="Francino P."/>
            <person name="Keys D.N."/>
            <person name="Haga S."/>
            <person name="Hayashi H."/>
            <person name="Hino K."/>
            <person name="Imai K.S."/>
            <person name="Inaba K."/>
            <person name="Kano S."/>
            <person name="Kobayashi K."/>
            <person name="Kobayashi M."/>
            <person name="Lee B.I."/>
            <person name="Makabe K.W."/>
            <person name="Manohar C."/>
            <person name="Matassi G."/>
            <person name="Medina M."/>
            <person name="Mochizuki Y."/>
            <person name="Mount S."/>
            <person name="Morishita T."/>
            <person name="Miura S."/>
            <person name="Nakayama A."/>
            <person name="Nishizaka S."/>
            <person name="Nomoto H."/>
            <person name="Ohta F."/>
            <person name="Oishi K."/>
            <person name="Rigoutsos I."/>
            <person name="Sano M."/>
            <person name="Sasaki A."/>
            <person name="Sasakura Y."/>
            <person name="Shoguchi E."/>
            <person name="Shin-i T."/>
            <person name="Spagnuolo A."/>
            <person name="Stainier D."/>
            <person name="Suzuki M.M."/>
            <person name="Tassy O."/>
            <person name="Takatori N."/>
            <person name="Tokuoka M."/>
            <person name="Yagi K."/>
            <person name="Yoshizaki F."/>
            <person name="Wada S."/>
            <person name="Zhang C."/>
            <person name="Hyatt P.D."/>
            <person name="Larimer F."/>
            <person name="Detter C."/>
            <person name="Doggett N."/>
            <person name="Glavina T."/>
            <person name="Hawkins T."/>
            <person name="Richardson P."/>
            <person name="Lucas S."/>
            <person name="Kohara Y."/>
            <person name="Levine M."/>
            <person name="Satoh N."/>
            <person name="Rokhsar D.S."/>
        </authorList>
    </citation>
    <scope>NUCLEOTIDE SEQUENCE [LARGE SCALE GENOMIC DNA]</scope>
</reference>
<keyword evidence="2" id="KW-1185">Reference proteome</keyword>
<dbReference type="GO" id="GO:0008081">
    <property type="term" value="F:phosphoric diester hydrolase activity"/>
    <property type="evidence" value="ECO:0000318"/>
    <property type="project" value="GO_Central"/>
</dbReference>
<dbReference type="Gene3D" id="3.40.720.10">
    <property type="entry name" value="Alkaline Phosphatase, subunit A"/>
    <property type="match status" value="1"/>
</dbReference>
<dbReference type="Gene3D" id="3.30.1360.180">
    <property type="match status" value="1"/>
</dbReference>
<evidence type="ECO:0000313" key="1">
    <source>
        <dbReference type="Ensembl" id="ENSCINP00000022682.2"/>
    </source>
</evidence>
<dbReference type="Proteomes" id="UP000008144">
    <property type="component" value="Chromosome 7"/>
</dbReference>
<dbReference type="EMBL" id="EAAA01002348">
    <property type="status" value="NOT_ANNOTATED_CDS"/>
    <property type="molecule type" value="Genomic_DNA"/>
</dbReference>
<dbReference type="HOGENOM" id="CLU_017594_1_0_1"/>
<reference evidence="1" key="3">
    <citation type="submission" date="2025-08" db="UniProtKB">
        <authorList>
            <consortium name="Ensembl"/>
        </authorList>
    </citation>
    <scope>IDENTIFICATION</scope>
</reference>
<dbReference type="InterPro" id="IPR002591">
    <property type="entry name" value="Phosphodiest/P_Trfase"/>
</dbReference>
<dbReference type="CDD" id="cd16018">
    <property type="entry name" value="Enpp"/>
    <property type="match status" value="1"/>
</dbReference>
<dbReference type="PANTHER" id="PTHR10151:SF126">
    <property type="entry name" value="ECTONUCLEOTIDE PYROPHOSPHATASE_PHOSPHODIESTERASE FAMILY MEMBER 7-LIKE"/>
    <property type="match status" value="1"/>
</dbReference>
<dbReference type="GeneTree" id="ENSGT00940000159339"/>
<dbReference type="STRING" id="7719.ENSCINP00000022682"/>
<evidence type="ECO:0000313" key="2">
    <source>
        <dbReference type="Proteomes" id="UP000008144"/>
    </source>
</evidence>
<name>F7AN60_CIOIN</name>
<dbReference type="AlphaFoldDB" id="F7AN60"/>
<dbReference type="FunCoup" id="F7AN60">
    <property type="interactions" value="7"/>
</dbReference>